<dbReference type="PANTHER" id="PTHR13812:SF19">
    <property type="entry name" value="KETIMINE REDUCTASE MU-CRYSTALLIN"/>
    <property type="match status" value="1"/>
</dbReference>
<dbReference type="RefSeq" id="WP_380584085.1">
    <property type="nucleotide sequence ID" value="NZ_JBHSQJ010000066.1"/>
</dbReference>
<dbReference type="SUPFAM" id="SSF51735">
    <property type="entry name" value="NAD(P)-binding Rossmann-fold domains"/>
    <property type="match status" value="1"/>
</dbReference>
<dbReference type="InterPro" id="IPR003462">
    <property type="entry name" value="ODC_Mu_crystall"/>
</dbReference>
<dbReference type="Proteomes" id="UP001596174">
    <property type="component" value="Unassembled WGS sequence"/>
</dbReference>
<dbReference type="Gene3D" id="3.30.1780.10">
    <property type="entry name" value="ornithine cyclodeaminase, domain 1"/>
    <property type="match status" value="1"/>
</dbReference>
<organism evidence="1 2">
    <name type="scientific">Streptacidiphilus monticola</name>
    <dbReference type="NCBI Taxonomy" id="2161674"/>
    <lineage>
        <taxon>Bacteria</taxon>
        <taxon>Bacillati</taxon>
        <taxon>Actinomycetota</taxon>
        <taxon>Actinomycetes</taxon>
        <taxon>Kitasatosporales</taxon>
        <taxon>Streptomycetaceae</taxon>
        <taxon>Streptacidiphilus</taxon>
    </lineage>
</organism>
<evidence type="ECO:0000313" key="1">
    <source>
        <dbReference type="EMBL" id="MFC5908834.1"/>
    </source>
</evidence>
<dbReference type="PANTHER" id="PTHR13812">
    <property type="entry name" value="KETIMINE REDUCTASE MU-CRYSTALLIN"/>
    <property type="match status" value="1"/>
</dbReference>
<name>A0ABW1G274_9ACTN</name>
<keyword evidence="2" id="KW-1185">Reference proteome</keyword>
<accession>A0ABW1G274</accession>
<dbReference type="InterPro" id="IPR023401">
    <property type="entry name" value="ODC_N"/>
</dbReference>
<sequence length="305" mass="31192">MTDLPILDAAATRAALQPLPLLDAVLAALVAIADGSVSAPPRVAARAPGGLLGVMPAHVPGLGLAAKLVSVFHDRERPGRTRHQGVVALFDERTGELRALLDAEPLTALRTAACATAALSALARERPRRIAVVGTGVQAAAQLTLLGALDLDAEVVVGGRDAERAAETARLLPGAVAAPVREAVRGADAVLCCTAARTPVVDPDWLAPGVHLSSVGGSDGWELHPEAVARGSLFAEWAGAASAEPPAGALELQGVPAERVTLLGDVLAGRRPGRREERETTVFKSTGHAALDVAAASVAWRTLHA</sequence>
<dbReference type="PIRSF" id="PIRSF001439">
    <property type="entry name" value="CryM"/>
    <property type="match status" value="1"/>
</dbReference>
<comment type="caution">
    <text evidence="1">The sequence shown here is derived from an EMBL/GenBank/DDBJ whole genome shotgun (WGS) entry which is preliminary data.</text>
</comment>
<reference evidence="2" key="1">
    <citation type="journal article" date="2019" name="Int. J. Syst. Evol. Microbiol.">
        <title>The Global Catalogue of Microorganisms (GCM) 10K type strain sequencing project: providing services to taxonomists for standard genome sequencing and annotation.</title>
        <authorList>
            <consortium name="The Broad Institute Genomics Platform"/>
            <consortium name="The Broad Institute Genome Sequencing Center for Infectious Disease"/>
            <person name="Wu L."/>
            <person name="Ma J."/>
        </authorList>
    </citation>
    <scope>NUCLEOTIDE SEQUENCE [LARGE SCALE GENOMIC DNA]</scope>
    <source>
        <strain evidence="2">JCM 4816</strain>
    </source>
</reference>
<dbReference type="InterPro" id="IPR036291">
    <property type="entry name" value="NAD(P)-bd_dom_sf"/>
</dbReference>
<proteinExistence type="predicted"/>
<gene>
    <name evidence="1" type="ORF">ACFP3V_16620</name>
</gene>
<dbReference type="Gene3D" id="3.40.50.720">
    <property type="entry name" value="NAD(P)-binding Rossmann-like Domain"/>
    <property type="match status" value="1"/>
</dbReference>
<evidence type="ECO:0000313" key="2">
    <source>
        <dbReference type="Proteomes" id="UP001596174"/>
    </source>
</evidence>
<dbReference type="Pfam" id="PF02423">
    <property type="entry name" value="OCD_Mu_crystall"/>
    <property type="match status" value="1"/>
</dbReference>
<protein>
    <submittedName>
        <fullName evidence="1">NAD(P)-binding domain-containing protein</fullName>
    </submittedName>
</protein>
<dbReference type="EMBL" id="JBHSQJ010000066">
    <property type="protein sequence ID" value="MFC5908834.1"/>
    <property type="molecule type" value="Genomic_DNA"/>
</dbReference>